<accession>A0B8K4</accession>
<dbReference type="InterPro" id="IPR043129">
    <property type="entry name" value="ATPase_NBD"/>
</dbReference>
<reference evidence="5 6" key="1">
    <citation type="submission" date="2006-10" db="EMBL/GenBank/DDBJ databases">
        <title>Complete sequence of Methanosaeta thermophila PT.</title>
        <authorList>
            <consortium name="US DOE Joint Genome Institute"/>
            <person name="Copeland A."/>
            <person name="Lucas S."/>
            <person name="Lapidus A."/>
            <person name="Barry K."/>
            <person name="Detter J.C."/>
            <person name="Glavina del Rio T."/>
            <person name="Hammon N."/>
            <person name="Israni S."/>
            <person name="Pitluck S."/>
            <person name="Chain P."/>
            <person name="Malfatti S."/>
            <person name="Shin M."/>
            <person name="Vergez L."/>
            <person name="Schmutz J."/>
            <person name="Larimer F."/>
            <person name="Land M."/>
            <person name="Hauser L."/>
            <person name="Kyrpides N."/>
            <person name="Kim E."/>
            <person name="Smith K.S."/>
            <person name="Ingram-Smith C."/>
            <person name="Richardson P."/>
        </authorList>
    </citation>
    <scope>NUCLEOTIDE SEQUENCE [LARGE SCALE GENOMIC DNA]</scope>
    <source>
        <strain evidence="6">DSM 6194 / JCM 14653 / NBRC 101360 / PT</strain>
    </source>
</reference>
<dbReference type="Gene3D" id="3.30.420.40">
    <property type="match status" value="2"/>
</dbReference>
<dbReference type="PANTHER" id="PTHR43095:SF5">
    <property type="entry name" value="XYLULOSE KINASE"/>
    <property type="match status" value="1"/>
</dbReference>
<dbReference type="InterPro" id="IPR000577">
    <property type="entry name" value="Carb_kinase_FGGY"/>
</dbReference>
<dbReference type="InterPro" id="IPR018485">
    <property type="entry name" value="FGGY_C"/>
</dbReference>
<keyword evidence="6" id="KW-1185">Reference proteome</keyword>
<evidence type="ECO:0000259" key="4">
    <source>
        <dbReference type="Pfam" id="PF02782"/>
    </source>
</evidence>
<proteinExistence type="predicted"/>
<dbReference type="AlphaFoldDB" id="A0B8K4"/>
<dbReference type="HOGENOM" id="CLU_009281_3_0_2"/>
<dbReference type="STRING" id="349307.Mthe_1249"/>
<dbReference type="InterPro" id="IPR050406">
    <property type="entry name" value="FGGY_Carb_Kinase"/>
</dbReference>
<keyword evidence="1 5" id="KW-0808">Transferase</keyword>
<evidence type="ECO:0000313" key="5">
    <source>
        <dbReference type="EMBL" id="ABK15028.1"/>
    </source>
</evidence>
<dbReference type="KEGG" id="mtp:Mthe_1249"/>
<dbReference type="Proteomes" id="UP000000674">
    <property type="component" value="Chromosome"/>
</dbReference>
<dbReference type="RefSeq" id="WP_011696420.1">
    <property type="nucleotide sequence ID" value="NC_008553.1"/>
</dbReference>
<organism evidence="5 6">
    <name type="scientific">Methanothrix thermoacetophila (strain DSM 6194 / JCM 14653 / NBRC 101360 / PT)</name>
    <name type="common">Methanosaeta thermophila</name>
    <dbReference type="NCBI Taxonomy" id="349307"/>
    <lineage>
        <taxon>Archaea</taxon>
        <taxon>Methanobacteriati</taxon>
        <taxon>Methanobacteriota</taxon>
        <taxon>Stenosarchaea group</taxon>
        <taxon>Methanomicrobia</taxon>
        <taxon>Methanotrichales</taxon>
        <taxon>Methanotrichaceae</taxon>
        <taxon>Methanothrix</taxon>
    </lineage>
</organism>
<dbReference type="SUPFAM" id="SSF53067">
    <property type="entry name" value="Actin-like ATPase domain"/>
    <property type="match status" value="2"/>
</dbReference>
<feature type="domain" description="Carbohydrate kinase FGGY N-terminal" evidence="3">
    <location>
        <begin position="1"/>
        <end position="222"/>
    </location>
</feature>
<feature type="domain" description="Carbohydrate kinase FGGY C-terminal" evidence="4">
    <location>
        <begin position="252"/>
        <end position="410"/>
    </location>
</feature>
<evidence type="ECO:0000256" key="2">
    <source>
        <dbReference type="ARBA" id="ARBA00022777"/>
    </source>
</evidence>
<dbReference type="GO" id="GO:0004856">
    <property type="term" value="F:D-xylulokinase activity"/>
    <property type="evidence" value="ECO:0007669"/>
    <property type="project" value="UniProtKB-EC"/>
</dbReference>
<dbReference type="PANTHER" id="PTHR43095">
    <property type="entry name" value="SUGAR KINASE"/>
    <property type="match status" value="1"/>
</dbReference>
<dbReference type="InterPro" id="IPR018484">
    <property type="entry name" value="FGGY_N"/>
</dbReference>
<evidence type="ECO:0000256" key="1">
    <source>
        <dbReference type="ARBA" id="ARBA00022679"/>
    </source>
</evidence>
<dbReference type="EC" id="2.7.1.17" evidence="5"/>
<dbReference type="GeneID" id="4463180"/>
<dbReference type="Pfam" id="PF02782">
    <property type="entry name" value="FGGY_C"/>
    <property type="match status" value="1"/>
</dbReference>
<dbReference type="Pfam" id="PF00370">
    <property type="entry name" value="FGGY_N"/>
    <property type="match status" value="1"/>
</dbReference>
<protein>
    <submittedName>
        <fullName evidence="5">Xylulokinase</fullName>
        <ecNumber evidence="5">2.7.1.17</ecNumber>
    </submittedName>
</protein>
<keyword evidence="2 5" id="KW-0418">Kinase</keyword>
<sequence>MYLGIDIGTTSVKAGLFTHDGDLVRSAVNRYRQFRSYESFVEMNPEAFWLALCEALRELKPPPEISGISIGGHGPSPVFLGASMEPVAPSVLWMNRRAEREASILSDLLGRDVQPSWYVPQTMWLRNHKHEIFARLRKVAQPMDYVAWKLTGSLIASVASKEILPWSDEEIDAAALDPNMFPEHRVMGELIGYTEPDVLDMTGLRGGIPVFAGAPDFVEAILATASFEKGVVCDKAGTSEGIELCWDSPIEGFYTAPHPLDENLWHTGASLSTTGLSMEWMASLVSKHPWELAEEAEIAPPGSGGLIFLPYLSHERHSISAMGAMVNISLNHGLSEVSRAIMEGCACAMRMVIDRFKEKGVQIKEVRTTGTQSISRLWNQIKADITGLPVVSQRVLEGEMLGAAMIAAYGSGGYHSIQEASRCMSHPDERFEPDGATGDMILEQFRRVASCVSHIESFK</sequence>
<dbReference type="PIRSF" id="PIRSF000538">
    <property type="entry name" value="GlpK"/>
    <property type="match status" value="1"/>
</dbReference>
<gene>
    <name evidence="5" type="ordered locus">Mthe_1249</name>
</gene>
<dbReference type="OrthoDB" id="26592at2157"/>
<dbReference type="EMBL" id="CP000477">
    <property type="protein sequence ID" value="ABK15028.1"/>
    <property type="molecule type" value="Genomic_DNA"/>
</dbReference>
<evidence type="ECO:0000259" key="3">
    <source>
        <dbReference type="Pfam" id="PF00370"/>
    </source>
</evidence>
<evidence type="ECO:0000313" key="6">
    <source>
        <dbReference type="Proteomes" id="UP000000674"/>
    </source>
</evidence>
<name>A0B8K4_METTP</name>